<accession>A0A3G1DGL8</accession>
<dbReference type="AlphaFoldDB" id="A0A3G1DGL8"/>
<protein>
    <submittedName>
        <fullName evidence="1">Uncharacterized protein</fullName>
    </submittedName>
</protein>
<evidence type="ECO:0000313" key="1">
    <source>
        <dbReference type="EMBL" id="AMP35794.1"/>
    </source>
</evidence>
<reference evidence="1" key="1">
    <citation type="submission" date="2015-12" db="EMBL/GenBank/DDBJ databases">
        <title>The first report of fully sequenced SIM-encoding plasmid pHN39-SIM.</title>
        <authorList>
            <person name="Sun F."/>
            <person name="Zhou D."/>
            <person name="Wang Q."/>
            <person name="Feng J."/>
            <person name="Feng W."/>
            <person name="Luo W."/>
            <person name="Zhang D."/>
            <person name="Chen Y."/>
            <person name="Qiu X."/>
            <person name="Yin Z."/>
            <person name="Chen W."/>
            <person name="Xia P."/>
        </authorList>
    </citation>
    <scope>NUCLEOTIDE SEQUENCE</scope>
    <source>
        <strain evidence="1">HN39</strain>
        <plasmid evidence="1">pHN39-SIM</plasmid>
    </source>
</reference>
<sequence>MTDPASMPSTHTLFGCKNLENEVQLQQPLLTPDEFKAAYKARGWNGRMLAIRWNMTASGVSRLVNDLDRSPHWDEAVRSLPEFQQQQPLLTSAEFKSLYKSRGWNGRMLANRWDKTAITLSRLVNDLDRKPHWDDAVRGLPEVQLQQPLLAPDEFKFVYKTLGWNGRKLASRWKKTSVWISKIASDPDRDPHWDDAVRGLPKLVVRKTTKAK</sequence>
<organism evidence="1">
    <name type="scientific">Pseudomonas aeruginosa</name>
    <dbReference type="NCBI Taxonomy" id="287"/>
    <lineage>
        <taxon>Bacteria</taxon>
        <taxon>Pseudomonadati</taxon>
        <taxon>Pseudomonadota</taxon>
        <taxon>Gammaproteobacteria</taxon>
        <taxon>Pseudomonadales</taxon>
        <taxon>Pseudomonadaceae</taxon>
        <taxon>Pseudomonas</taxon>
    </lineage>
</organism>
<proteinExistence type="predicted"/>
<name>A0A3G1DGL8_PSEAI</name>
<keyword evidence="1" id="KW-0614">Plasmid</keyword>
<geneLocation type="plasmid" evidence="1">
    <name>pHN39-SIM</name>
</geneLocation>
<dbReference type="EMBL" id="KU254577">
    <property type="protein sequence ID" value="AMP35794.1"/>
    <property type="molecule type" value="Genomic_DNA"/>
</dbReference>